<dbReference type="SMART" id="SM00849">
    <property type="entry name" value="Lactamase_B"/>
    <property type="match status" value="1"/>
</dbReference>
<evidence type="ECO:0000259" key="2">
    <source>
        <dbReference type="SMART" id="SM00849"/>
    </source>
</evidence>
<gene>
    <name evidence="3" type="ORF">RZ71_08730</name>
</gene>
<evidence type="ECO:0000256" key="1">
    <source>
        <dbReference type="ARBA" id="ARBA00022833"/>
    </source>
</evidence>
<dbReference type="SUPFAM" id="SSF56281">
    <property type="entry name" value="Metallo-hydrolase/oxidoreductase"/>
    <property type="match status" value="1"/>
</dbReference>
<dbReference type="RefSeq" id="WP_053791888.1">
    <property type="nucleotide sequence ID" value="NZ_JXCY01000006.1"/>
</dbReference>
<dbReference type="Proteomes" id="UP000037778">
    <property type="component" value="Unassembled WGS sequence"/>
</dbReference>
<name>A0A0M9DC38_9LACO</name>
<keyword evidence="4" id="KW-1185">Reference proteome</keyword>
<dbReference type="InterPro" id="IPR036866">
    <property type="entry name" value="RibonucZ/Hydroxyglut_hydro"/>
</dbReference>
<keyword evidence="1" id="KW-0862">Zinc</keyword>
<evidence type="ECO:0000313" key="4">
    <source>
        <dbReference type="Proteomes" id="UP000037778"/>
    </source>
</evidence>
<dbReference type="CDD" id="cd07716">
    <property type="entry name" value="RNaseZ_short-form-like_MBL-fold"/>
    <property type="match status" value="1"/>
</dbReference>
<dbReference type="GO" id="GO:0042781">
    <property type="term" value="F:3'-tRNA processing endoribonuclease activity"/>
    <property type="evidence" value="ECO:0007669"/>
    <property type="project" value="TreeGrafter"/>
</dbReference>
<dbReference type="PANTHER" id="PTHR46018">
    <property type="entry name" value="ZINC PHOSPHODIESTERASE ELAC PROTEIN 1"/>
    <property type="match status" value="1"/>
</dbReference>
<proteinExistence type="predicted"/>
<dbReference type="EMBL" id="JXCY01000006">
    <property type="protein sequence ID" value="KOY76421.1"/>
    <property type="molecule type" value="Genomic_DNA"/>
</dbReference>
<reference evidence="3 4" key="1">
    <citation type="journal article" date="2015" name="Genome Biol. Evol.">
        <title>Functionally Structured Genomes in Lactobacillus kunkeei Colonizing the Honey Crop and Food Products of Honeybees and Stingless Bees.</title>
        <authorList>
            <person name="Tamarit D."/>
            <person name="Ellegaard K.M."/>
            <person name="Wikander J."/>
            <person name="Olofsson T."/>
            <person name="Vasquez A."/>
            <person name="Andersson S.G."/>
        </authorList>
    </citation>
    <scope>NUCLEOTIDE SEQUENCE [LARGE SCALE GENOMIC DNA]</scope>
    <source>
        <strain evidence="3 4">LAko</strain>
    </source>
</reference>
<comment type="caution">
    <text evidence="3">The sequence shown here is derived from an EMBL/GenBank/DDBJ whole genome shotgun (WGS) entry which is preliminary data.</text>
</comment>
<evidence type="ECO:0000313" key="3">
    <source>
        <dbReference type="EMBL" id="KOY76421.1"/>
    </source>
</evidence>
<dbReference type="PANTHER" id="PTHR46018:SF4">
    <property type="entry name" value="METALLO-HYDROLASE YHFI-RELATED"/>
    <property type="match status" value="1"/>
</dbReference>
<organism evidence="3 4">
    <name type="scientific">Apilactobacillus kunkeei</name>
    <dbReference type="NCBI Taxonomy" id="148814"/>
    <lineage>
        <taxon>Bacteria</taxon>
        <taxon>Bacillati</taxon>
        <taxon>Bacillota</taxon>
        <taxon>Bacilli</taxon>
        <taxon>Lactobacillales</taxon>
        <taxon>Lactobacillaceae</taxon>
        <taxon>Apilactobacillus</taxon>
    </lineage>
</organism>
<dbReference type="AlphaFoldDB" id="A0A0M9DC38"/>
<feature type="domain" description="Metallo-beta-lactamase" evidence="2">
    <location>
        <begin position="18"/>
        <end position="211"/>
    </location>
</feature>
<dbReference type="Pfam" id="PF12706">
    <property type="entry name" value="Lactamase_B_2"/>
    <property type="match status" value="1"/>
</dbReference>
<dbReference type="PATRIC" id="fig|148814.15.peg.934"/>
<sequence length="253" mass="28514">MKVTVLGYYGGYPDNGIATSGYLIQTEKFNLLLDCGSGVLLELEKHLNPYNLDAVLLSHYHSDHIADVGVLQHYWQLAPNKPKEGPLSIYGHTEDEEHFNALNWFDDTVAKPYHEDDVLTLGDLEITFKKTQHPVVTFAIKIKDKTTNQVLVYTGDTRYFEDLASFCEGADLLMTDTNFYDDKEGQKWHMTSEETGKLALDANVNNVLISHLPQYGDLDDLKKQTEMATNNSVNVILPKTGMVIDLKDVKSLN</sequence>
<dbReference type="InterPro" id="IPR001279">
    <property type="entry name" value="Metallo-B-lactamas"/>
</dbReference>
<dbReference type="Gene3D" id="3.60.15.10">
    <property type="entry name" value="Ribonuclease Z/Hydroxyacylglutathione hydrolase-like"/>
    <property type="match status" value="1"/>
</dbReference>
<protein>
    <recommendedName>
        <fullName evidence="2">Metallo-beta-lactamase domain-containing protein</fullName>
    </recommendedName>
</protein>
<accession>A0A0M9DC38</accession>